<protein>
    <submittedName>
        <fullName evidence="1">Uncharacterized protein</fullName>
    </submittedName>
</protein>
<feature type="non-terminal residue" evidence="1">
    <location>
        <position position="1"/>
    </location>
</feature>
<evidence type="ECO:0000313" key="2">
    <source>
        <dbReference type="Proteomes" id="UP001497497"/>
    </source>
</evidence>
<evidence type="ECO:0000313" key="1">
    <source>
        <dbReference type="EMBL" id="CAL1534983.1"/>
    </source>
</evidence>
<dbReference type="Proteomes" id="UP001497497">
    <property type="component" value="Unassembled WGS sequence"/>
</dbReference>
<proteinExistence type="predicted"/>
<dbReference type="AlphaFoldDB" id="A0AAV2HNL8"/>
<name>A0AAV2HNL8_LYMST</name>
<comment type="caution">
    <text evidence="1">The sequence shown here is derived from an EMBL/GenBank/DDBJ whole genome shotgun (WGS) entry which is preliminary data.</text>
</comment>
<accession>A0AAV2HNL8</accession>
<dbReference type="EMBL" id="CAXITT010000187">
    <property type="protein sequence ID" value="CAL1534983.1"/>
    <property type="molecule type" value="Genomic_DNA"/>
</dbReference>
<organism evidence="1 2">
    <name type="scientific">Lymnaea stagnalis</name>
    <name type="common">Great pond snail</name>
    <name type="synonym">Helix stagnalis</name>
    <dbReference type="NCBI Taxonomy" id="6523"/>
    <lineage>
        <taxon>Eukaryota</taxon>
        <taxon>Metazoa</taxon>
        <taxon>Spiralia</taxon>
        <taxon>Lophotrochozoa</taxon>
        <taxon>Mollusca</taxon>
        <taxon>Gastropoda</taxon>
        <taxon>Heterobranchia</taxon>
        <taxon>Euthyneura</taxon>
        <taxon>Panpulmonata</taxon>
        <taxon>Hygrophila</taxon>
        <taxon>Lymnaeoidea</taxon>
        <taxon>Lymnaeidae</taxon>
        <taxon>Lymnaea</taxon>
    </lineage>
</organism>
<sequence length="67" mass="8127">LQLTYSNTCRRHFRSFILDQWVNINMVKFSLYTHGTEVKYILFDGRNSTRTSWFTWSKIINTTWGDM</sequence>
<feature type="non-terminal residue" evidence="1">
    <location>
        <position position="67"/>
    </location>
</feature>
<gene>
    <name evidence="1" type="ORF">GSLYS_00008943001</name>
</gene>
<keyword evidence="2" id="KW-1185">Reference proteome</keyword>
<reference evidence="1 2" key="1">
    <citation type="submission" date="2024-04" db="EMBL/GenBank/DDBJ databases">
        <authorList>
            <consortium name="Genoscope - CEA"/>
            <person name="William W."/>
        </authorList>
    </citation>
    <scope>NUCLEOTIDE SEQUENCE [LARGE SCALE GENOMIC DNA]</scope>
</reference>